<evidence type="ECO:0000256" key="2">
    <source>
        <dbReference type="ARBA" id="ARBA00007639"/>
    </source>
</evidence>
<dbReference type="PANTHER" id="PTHR46847:SF1">
    <property type="entry name" value="D-ALLOSE-BINDING PERIPLASMIC PROTEIN-RELATED"/>
    <property type="match status" value="1"/>
</dbReference>
<dbReference type="AlphaFoldDB" id="A0A2S3VQS6"/>
<dbReference type="RefSeq" id="WP_103395112.1">
    <property type="nucleotide sequence ID" value="NZ_MUJK01000003.1"/>
</dbReference>
<dbReference type="InterPro" id="IPR025997">
    <property type="entry name" value="SBP_2_dom"/>
</dbReference>
<evidence type="ECO:0000259" key="5">
    <source>
        <dbReference type="Pfam" id="PF13407"/>
    </source>
</evidence>
<dbReference type="GO" id="GO:0055085">
    <property type="term" value="P:transmembrane transport"/>
    <property type="evidence" value="ECO:0007669"/>
    <property type="project" value="UniProtKB-ARBA"/>
</dbReference>
<dbReference type="Pfam" id="PF13407">
    <property type="entry name" value="Peripla_BP_4"/>
    <property type="match status" value="1"/>
</dbReference>
<dbReference type="CDD" id="cd19970">
    <property type="entry name" value="PBP1_ABC_sugar_binding-like"/>
    <property type="match status" value="1"/>
</dbReference>
<dbReference type="PANTHER" id="PTHR46847">
    <property type="entry name" value="D-ALLOSE-BINDING PERIPLASMIC PROTEIN-RELATED"/>
    <property type="match status" value="1"/>
</dbReference>
<keyword evidence="7" id="KW-1185">Reference proteome</keyword>
<evidence type="ECO:0000313" key="6">
    <source>
        <dbReference type="EMBL" id="POF42305.1"/>
    </source>
</evidence>
<dbReference type="Gene3D" id="3.40.50.2300">
    <property type="match status" value="2"/>
</dbReference>
<gene>
    <name evidence="6" type="ORF">B0D71_12815</name>
</gene>
<evidence type="ECO:0000256" key="4">
    <source>
        <dbReference type="SAM" id="SignalP"/>
    </source>
</evidence>
<dbReference type="GO" id="GO:0030246">
    <property type="term" value="F:carbohydrate binding"/>
    <property type="evidence" value="ECO:0007669"/>
    <property type="project" value="UniProtKB-ARBA"/>
</dbReference>
<dbReference type="InterPro" id="IPR028082">
    <property type="entry name" value="Peripla_BP_I"/>
</dbReference>
<reference evidence="7" key="1">
    <citation type="submission" date="2017-02" db="EMBL/GenBank/DDBJ databases">
        <authorList>
            <person name="Furmanczyk E.M."/>
        </authorList>
    </citation>
    <scope>NUCLEOTIDE SEQUENCE [LARGE SCALE GENOMIC DNA]</scope>
    <source>
        <strain evidence="7">AP3_22</strain>
    </source>
</reference>
<keyword evidence="3 4" id="KW-0732">Signal</keyword>
<sequence length="323" mass="33888">MKLPFAGRLLAVAMLAAASAALPVSSAFAETTEKPKVALVMKSLANEFFLTMEDGAKAYQKDHSGEFDLISNGIKDETDTAGQTRIVEQMILAKVNALVIAPADSKAMVPVIKKAIDAGITVINIDNQLDPAVVKSKNINVPFVGPDNRKGARLVGDYLAKQLKAGDEVGIIEGVSTTTNAQQRTAGFKDAMEAAQIKVVSLQSGDWEIDKGNKVAASILSEYPQTKALLAGNDSMAVGAVSAVRAAGKAGKVQVVGYDNINAIQPMLKDGRVLATADQFAAKQAVFGIETALKILKGEKVDGGVNGVIETPVELITKEPVTQ</sequence>
<comment type="similarity">
    <text evidence="2">Belongs to the bacterial solute-binding protein 2 family.</text>
</comment>
<dbReference type="GO" id="GO:0030313">
    <property type="term" value="C:cell envelope"/>
    <property type="evidence" value="ECO:0007669"/>
    <property type="project" value="UniProtKB-SubCell"/>
</dbReference>
<name>A0A2S3VQS6_9PSED</name>
<accession>A0A2S3VQS6</accession>
<dbReference type="Proteomes" id="UP000237440">
    <property type="component" value="Unassembled WGS sequence"/>
</dbReference>
<evidence type="ECO:0000313" key="7">
    <source>
        <dbReference type="Proteomes" id="UP000237440"/>
    </source>
</evidence>
<protein>
    <submittedName>
        <fullName evidence="6">LacI family transcriptional regulator</fullName>
    </submittedName>
</protein>
<evidence type="ECO:0000256" key="3">
    <source>
        <dbReference type="ARBA" id="ARBA00022729"/>
    </source>
</evidence>
<organism evidence="6 7">
    <name type="scientific">Pseudomonas laurylsulfativorans</name>
    <dbReference type="NCBI Taxonomy" id="1943631"/>
    <lineage>
        <taxon>Bacteria</taxon>
        <taxon>Pseudomonadati</taxon>
        <taxon>Pseudomonadota</taxon>
        <taxon>Gammaproteobacteria</taxon>
        <taxon>Pseudomonadales</taxon>
        <taxon>Pseudomonadaceae</taxon>
        <taxon>Pseudomonas</taxon>
    </lineage>
</organism>
<proteinExistence type="inferred from homology"/>
<evidence type="ECO:0000256" key="1">
    <source>
        <dbReference type="ARBA" id="ARBA00004196"/>
    </source>
</evidence>
<dbReference type="OrthoDB" id="5592879at2"/>
<dbReference type="SUPFAM" id="SSF53822">
    <property type="entry name" value="Periplasmic binding protein-like I"/>
    <property type="match status" value="1"/>
</dbReference>
<feature type="domain" description="Periplasmic binding protein" evidence="5">
    <location>
        <begin position="37"/>
        <end position="300"/>
    </location>
</feature>
<comment type="caution">
    <text evidence="6">The sequence shown here is derived from an EMBL/GenBank/DDBJ whole genome shotgun (WGS) entry which is preliminary data.</text>
</comment>
<comment type="subcellular location">
    <subcellularLocation>
        <location evidence="1">Cell envelope</location>
    </subcellularLocation>
</comment>
<dbReference type="EMBL" id="MUJK01000003">
    <property type="protein sequence ID" value="POF42305.1"/>
    <property type="molecule type" value="Genomic_DNA"/>
</dbReference>
<feature type="chain" id="PRO_5015714037" evidence="4">
    <location>
        <begin position="30"/>
        <end position="323"/>
    </location>
</feature>
<feature type="signal peptide" evidence="4">
    <location>
        <begin position="1"/>
        <end position="29"/>
    </location>
</feature>